<name>A0A0E1W5K6_BURPE</name>
<organism evidence="2">
    <name type="scientific">Burkholderia pseudomallei 1710a</name>
    <dbReference type="NCBI Taxonomy" id="320371"/>
    <lineage>
        <taxon>Bacteria</taxon>
        <taxon>Pseudomonadati</taxon>
        <taxon>Pseudomonadota</taxon>
        <taxon>Betaproteobacteria</taxon>
        <taxon>Burkholderiales</taxon>
        <taxon>Burkholderiaceae</taxon>
        <taxon>Burkholderia</taxon>
        <taxon>pseudomallei group</taxon>
    </lineage>
</organism>
<sequence length="39" mass="4300">MTVAVRGRRNPLSQSSSSSVERIRLRAVMKPGTALMLRS</sequence>
<evidence type="ECO:0000313" key="2">
    <source>
        <dbReference type="EMBL" id="EET04912.1"/>
    </source>
</evidence>
<protein>
    <submittedName>
        <fullName evidence="2">Uncharacterized protein</fullName>
    </submittedName>
</protein>
<reference evidence="2" key="1">
    <citation type="submission" date="2009-05" db="EMBL/GenBank/DDBJ databases">
        <authorList>
            <person name="Harkins D.M."/>
            <person name="DeShazer D."/>
            <person name="Woods D.E."/>
            <person name="Brinkac L.M."/>
            <person name="Brown K.A."/>
            <person name="Hung G.C."/>
            <person name="Tuanyok A."/>
            <person name="Zhang B."/>
            <person name="Nierman W.C."/>
        </authorList>
    </citation>
    <scope>NUCLEOTIDE SEQUENCE [LARGE SCALE GENOMIC DNA]</scope>
    <source>
        <strain evidence="2">1710a</strain>
    </source>
</reference>
<proteinExistence type="predicted"/>
<dbReference type="Proteomes" id="UP000001812">
    <property type="component" value="Chromosome II"/>
</dbReference>
<dbReference type="EMBL" id="CM000833">
    <property type="protein sequence ID" value="EET04912.1"/>
    <property type="molecule type" value="Genomic_DNA"/>
</dbReference>
<feature type="region of interest" description="Disordered" evidence="1">
    <location>
        <begin position="1"/>
        <end position="20"/>
    </location>
</feature>
<evidence type="ECO:0000256" key="1">
    <source>
        <dbReference type="SAM" id="MobiDB-lite"/>
    </source>
</evidence>
<dbReference type="HOGENOM" id="CLU_3306082_0_0_4"/>
<dbReference type="AlphaFoldDB" id="A0A0E1W5K6"/>
<accession>A0A0E1W5K6</accession>
<gene>
    <name evidence="2" type="ORF">BURPS1710A_A1970</name>
</gene>